<dbReference type="OrthoDB" id="778717at2759"/>
<organism evidence="4 5">
    <name type="scientific">Cuscuta campestris</name>
    <dbReference type="NCBI Taxonomy" id="132261"/>
    <lineage>
        <taxon>Eukaryota</taxon>
        <taxon>Viridiplantae</taxon>
        <taxon>Streptophyta</taxon>
        <taxon>Embryophyta</taxon>
        <taxon>Tracheophyta</taxon>
        <taxon>Spermatophyta</taxon>
        <taxon>Magnoliopsida</taxon>
        <taxon>eudicotyledons</taxon>
        <taxon>Gunneridae</taxon>
        <taxon>Pentapetalae</taxon>
        <taxon>asterids</taxon>
        <taxon>lamiids</taxon>
        <taxon>Solanales</taxon>
        <taxon>Convolvulaceae</taxon>
        <taxon>Cuscuteae</taxon>
        <taxon>Cuscuta</taxon>
        <taxon>Cuscuta subgen. Grammica</taxon>
        <taxon>Cuscuta sect. Cleistogrammica</taxon>
    </lineage>
</organism>
<comment type="subunit">
    <text evidence="1">Homodimers and heterodimers.</text>
</comment>
<evidence type="ECO:0000259" key="3">
    <source>
        <dbReference type="Pfam" id="PF02309"/>
    </source>
</evidence>
<keyword evidence="1" id="KW-0927">Auxin signaling pathway</keyword>
<dbReference type="Proteomes" id="UP000595140">
    <property type="component" value="Unassembled WGS sequence"/>
</dbReference>
<evidence type="ECO:0000313" key="5">
    <source>
        <dbReference type="Proteomes" id="UP000595140"/>
    </source>
</evidence>
<keyword evidence="5" id="KW-1185">Reference proteome</keyword>
<name>A0A484M7E4_9ASTE</name>
<dbReference type="AlphaFoldDB" id="A0A484M7E4"/>
<dbReference type="InterPro" id="IPR033389">
    <property type="entry name" value="AUX/IAA_dom"/>
</dbReference>
<dbReference type="EMBL" id="OOIL02002808">
    <property type="protein sequence ID" value="VFQ84770.1"/>
    <property type="molecule type" value="Genomic_DNA"/>
</dbReference>
<feature type="region of interest" description="Disordered" evidence="2">
    <location>
        <begin position="1"/>
        <end position="85"/>
    </location>
</feature>
<accession>A0A484M7E4</accession>
<keyword evidence="1" id="KW-0539">Nucleus</keyword>
<dbReference type="Pfam" id="PF02309">
    <property type="entry name" value="AUX_IAA"/>
    <property type="match status" value="1"/>
</dbReference>
<protein>
    <recommendedName>
        <fullName evidence="1">Auxin-responsive protein</fullName>
    </recommendedName>
</protein>
<sequence length="138" mass="15636">MELELGLAPASHRFLDMTGDSDLNGGDKSVPEKNQAETAMMRKKKKRSFDEAASESSGRPEKRTLALFRWGGKGDDGEEDDGNDAEKLRNCLVHQRRFEEESTIVGWPPIRSWRKRALHEQQGHQWGEDGGCGHWEKS</sequence>
<comment type="function">
    <text evidence="1">Aux/IAA proteins are short-lived transcriptional factors that function as repressors of early auxin response genes at low auxin concentrations.</text>
</comment>
<keyword evidence="1" id="KW-0805">Transcription regulation</keyword>
<feature type="domain" description="AUX/IAA" evidence="3">
    <location>
        <begin position="2"/>
        <end position="125"/>
    </location>
</feature>
<dbReference type="GO" id="GO:0009734">
    <property type="term" value="P:auxin-activated signaling pathway"/>
    <property type="evidence" value="ECO:0007669"/>
    <property type="project" value="UniProtKB-UniRule"/>
</dbReference>
<evidence type="ECO:0000313" key="4">
    <source>
        <dbReference type="EMBL" id="VFQ84770.1"/>
    </source>
</evidence>
<comment type="similarity">
    <text evidence="1">Belongs to the Aux/IAA family.</text>
</comment>
<dbReference type="GO" id="GO:0005634">
    <property type="term" value="C:nucleus"/>
    <property type="evidence" value="ECO:0007669"/>
    <property type="project" value="UniProtKB-SubCell"/>
</dbReference>
<proteinExistence type="inferred from homology"/>
<evidence type="ECO:0000256" key="1">
    <source>
        <dbReference type="RuleBase" id="RU004549"/>
    </source>
</evidence>
<reference evidence="4 5" key="1">
    <citation type="submission" date="2018-04" db="EMBL/GenBank/DDBJ databases">
        <authorList>
            <person name="Vogel A."/>
        </authorList>
    </citation>
    <scope>NUCLEOTIDE SEQUENCE [LARGE SCALE GENOMIC DNA]</scope>
</reference>
<keyword evidence="1" id="KW-0804">Transcription</keyword>
<comment type="subcellular location">
    <subcellularLocation>
        <location evidence="1">Nucleus</location>
    </subcellularLocation>
</comment>
<keyword evidence="1" id="KW-0678">Repressor</keyword>
<gene>
    <name evidence="4" type="ORF">CCAM_LOCUS26546</name>
</gene>
<evidence type="ECO:0000256" key="2">
    <source>
        <dbReference type="SAM" id="MobiDB-lite"/>
    </source>
</evidence>